<feature type="repeat" description="WD" evidence="3">
    <location>
        <begin position="35"/>
        <end position="67"/>
    </location>
</feature>
<sequence length="209" mass="23689">MYLRFVPKSHLFFTAGKDRKIKQWDADKFEHIQTLEGHHQEIWCLAVSPNGDYVVSASHDKSLRLWERTREPLILEEEREMQREAEYEDSVAKEDQPAVAGETQGDNYFTGKKTIETVKAAERIMEAIELYREETAKMKEHRAICRAAGKEVPLPVNPILMAHGNILVSRMSVSPLVVQGLTSDTRKGVTMHCDLGVDALGSPLSQRLS</sequence>
<dbReference type="PROSITE" id="PS50082">
    <property type="entry name" value="WD_REPEATS_2"/>
    <property type="match status" value="2"/>
</dbReference>
<dbReference type="InterPro" id="IPR036322">
    <property type="entry name" value="WD40_repeat_dom_sf"/>
</dbReference>
<organism evidence="5 6">
    <name type="scientific">Cricetulus griseus</name>
    <name type="common">Chinese hamster</name>
    <name type="synonym">Cricetulus barabensis griseus</name>
    <dbReference type="NCBI Taxonomy" id="10029"/>
    <lineage>
        <taxon>Eukaryota</taxon>
        <taxon>Metazoa</taxon>
        <taxon>Chordata</taxon>
        <taxon>Craniata</taxon>
        <taxon>Vertebrata</taxon>
        <taxon>Euteleostomi</taxon>
        <taxon>Mammalia</taxon>
        <taxon>Eutheria</taxon>
        <taxon>Euarchontoglires</taxon>
        <taxon>Glires</taxon>
        <taxon>Rodentia</taxon>
        <taxon>Myomorpha</taxon>
        <taxon>Muroidea</taxon>
        <taxon>Cricetidae</taxon>
        <taxon>Cricetinae</taxon>
        <taxon>Cricetulus</taxon>
    </lineage>
</organism>
<reference evidence="6" key="1">
    <citation type="journal article" date="2011" name="Nat. Biotechnol.">
        <title>The genomic sequence of the Chinese hamster ovary (CHO)-K1 cell line.</title>
        <authorList>
            <person name="Xu X."/>
            <person name="Nagarajan H."/>
            <person name="Lewis N.E."/>
            <person name="Pan S."/>
            <person name="Cai Z."/>
            <person name="Liu X."/>
            <person name="Chen W."/>
            <person name="Xie M."/>
            <person name="Wang W."/>
            <person name="Hammond S."/>
            <person name="Andersen M.R."/>
            <person name="Neff N."/>
            <person name="Passarelli B."/>
            <person name="Koh W."/>
            <person name="Fan H.C."/>
            <person name="Wang J."/>
            <person name="Gui Y."/>
            <person name="Lee K.H."/>
            <person name="Betenbaugh M.J."/>
            <person name="Quake S.R."/>
            <person name="Famili I."/>
            <person name="Palsson B.O."/>
            <person name="Wang J."/>
        </authorList>
    </citation>
    <scope>NUCLEOTIDE SEQUENCE [LARGE SCALE GENOMIC DNA]</scope>
    <source>
        <strain evidence="6">CHO K1 cell line</strain>
    </source>
</reference>
<name>G3IP83_CRIGR</name>
<gene>
    <name evidence="5" type="ORF">I79_025787</name>
</gene>
<dbReference type="AlphaFoldDB" id="G3IP83"/>
<dbReference type="Gene3D" id="2.130.10.10">
    <property type="entry name" value="YVTN repeat-like/Quinoprotein amine dehydrogenase"/>
    <property type="match status" value="1"/>
</dbReference>
<feature type="repeat" description="WD" evidence="3">
    <location>
        <begin position="1"/>
        <end position="34"/>
    </location>
</feature>
<evidence type="ECO:0000313" key="5">
    <source>
        <dbReference type="EMBL" id="EGV91516.1"/>
    </source>
</evidence>
<dbReference type="InterPro" id="IPR001680">
    <property type="entry name" value="WD40_rpt"/>
</dbReference>
<dbReference type="FunFam" id="2.130.10.10:FF:001148">
    <property type="entry name" value="WD repeat-containing protein 3"/>
    <property type="match status" value="1"/>
</dbReference>
<dbReference type="PaxDb" id="10029-XP_007639565.1"/>
<feature type="compositionally biased region" description="Basic and acidic residues" evidence="4">
    <location>
        <begin position="84"/>
        <end position="96"/>
    </location>
</feature>
<dbReference type="PANTHER" id="PTHR19853">
    <property type="entry name" value="WD REPEAT CONTAINING PROTEIN 3 WDR3"/>
    <property type="match status" value="1"/>
</dbReference>
<proteinExistence type="predicted"/>
<protein>
    <submittedName>
        <fullName evidence="5">WD repeat-containing protein 3</fullName>
    </submittedName>
</protein>
<evidence type="ECO:0000256" key="2">
    <source>
        <dbReference type="ARBA" id="ARBA00022737"/>
    </source>
</evidence>
<evidence type="ECO:0000256" key="1">
    <source>
        <dbReference type="ARBA" id="ARBA00022574"/>
    </source>
</evidence>
<dbReference type="Pfam" id="PF00400">
    <property type="entry name" value="WD40"/>
    <property type="match status" value="2"/>
</dbReference>
<dbReference type="PROSITE" id="PS50294">
    <property type="entry name" value="WD_REPEATS_REGION"/>
    <property type="match status" value="1"/>
</dbReference>
<dbReference type="GO" id="GO:0030490">
    <property type="term" value="P:maturation of SSU-rRNA"/>
    <property type="evidence" value="ECO:0007669"/>
    <property type="project" value="TreeGrafter"/>
</dbReference>
<keyword evidence="1 3" id="KW-0853">WD repeat</keyword>
<dbReference type="Proteomes" id="UP000001075">
    <property type="component" value="Unassembled WGS sequence"/>
</dbReference>
<dbReference type="SMART" id="SM00320">
    <property type="entry name" value="WD40"/>
    <property type="match status" value="1"/>
</dbReference>
<dbReference type="GO" id="GO:0034388">
    <property type="term" value="C:Pwp2p-containing subcomplex of 90S preribosome"/>
    <property type="evidence" value="ECO:0007669"/>
    <property type="project" value="TreeGrafter"/>
</dbReference>
<feature type="region of interest" description="Disordered" evidence="4">
    <location>
        <begin position="84"/>
        <end position="105"/>
    </location>
</feature>
<dbReference type="SUPFAM" id="SSF50978">
    <property type="entry name" value="WD40 repeat-like"/>
    <property type="match status" value="1"/>
</dbReference>
<dbReference type="PANTHER" id="PTHR19853:SF0">
    <property type="entry name" value="WD REPEAT-CONTAINING PROTEIN 3"/>
    <property type="match status" value="1"/>
</dbReference>
<evidence type="ECO:0000256" key="4">
    <source>
        <dbReference type="SAM" id="MobiDB-lite"/>
    </source>
</evidence>
<dbReference type="EMBL" id="JH009383">
    <property type="protein sequence ID" value="EGV91516.1"/>
    <property type="molecule type" value="Genomic_DNA"/>
</dbReference>
<accession>G3IP83</accession>
<evidence type="ECO:0000313" key="6">
    <source>
        <dbReference type="Proteomes" id="UP000001075"/>
    </source>
</evidence>
<dbReference type="InterPro" id="IPR051570">
    <property type="entry name" value="TBC1_cilium_biogenesis"/>
</dbReference>
<dbReference type="STRING" id="10029.G3IP83"/>
<dbReference type="GO" id="GO:0030515">
    <property type="term" value="F:snoRNA binding"/>
    <property type="evidence" value="ECO:0007669"/>
    <property type="project" value="TreeGrafter"/>
</dbReference>
<keyword evidence="2" id="KW-0677">Repeat</keyword>
<evidence type="ECO:0000256" key="3">
    <source>
        <dbReference type="PROSITE-ProRule" id="PRU00221"/>
    </source>
</evidence>
<dbReference type="InterPro" id="IPR015943">
    <property type="entry name" value="WD40/YVTN_repeat-like_dom_sf"/>
</dbReference>
<dbReference type="InParanoid" id="G3IP83"/>
<dbReference type="GO" id="GO:0032040">
    <property type="term" value="C:small-subunit processome"/>
    <property type="evidence" value="ECO:0007669"/>
    <property type="project" value="TreeGrafter"/>
</dbReference>